<evidence type="ECO:0000256" key="2">
    <source>
        <dbReference type="SAM" id="SignalP"/>
    </source>
</evidence>
<feature type="compositionally biased region" description="Basic residues" evidence="1">
    <location>
        <begin position="1128"/>
        <end position="1139"/>
    </location>
</feature>
<sequence length="1170" mass="131266">MALTMSSQLIIRGIGCTLTMLLVLSVQAIDYEVHRNDVTPKLNGNIILTNRDLLEQLNLVEPKESYTLQEGTERLLYFGALLRARLLDTFGSLLYIYYDDFSIAEVQALHKIHQEIFERRYDVFDLVPAILRNPDTRPSKICAGIYTHAESCLKSSASICRRIRPQHDLPHPEDLSTPALNVTYLAYRLSKISRQYLGRFSLAALLKLLQREVLMITPDLLSGLLYNVRYDNFDDDVRLAERELVQSFRKIAQTTKIPLPLPTMELKKFRTVNSFLKYYVNIYAEKLSDDDLKRHAFLIGKRIVDDVGTIDENIYLLGNVYENRTINIKYLFDLVLPDDLLDNDVIEAKKYLVKKLNEFDVVEKYLKVQKYQQATPLQLTMEITGQLKDIDFAKSIAISLRIHARFWRSSRMIESLDELLELFDAYENLRQVPLYDDMMQKIDSIKKTLWAMKDIPVELLCNAPRACLQIGLQSLLYCRYVSFEIKELIRDFFKLSNMCVIPMYVTQEVSSRRSIDIPFKLSRTRFSKVANIGAIWNFERKITKIKPTTTSELTTTQSSTTEDSSSESKSSESSVSEETTKSVEISNESTESTKSTESTEVSTEAETTSEESTENTTTTTVRTTEYVEPILTTTIMDETSTIQEETTTVATSTTAVTTTISPTTTTVSPTTTTTLPTTITSTTSPTTTITLPTIITTTLPSTTTLPTTTTTMLPTATTTTSPTTTTTSPTITTTSPTTITTSPTTTTTLPTTTTTLPTTITTIGSTTTTATLPTTTITSTLFTTITATSARTELPIRMKLKYLLIKKKKNTFIHNNGETTQSSTSVTTSASTRSCESNECSSEQSSEKTSEETTTTQASTLESTRTTSPELSTTSQEVATTETTVTSTTESSETSVTKEECRSKSESIETSGTSCETSCDSVVEDCDDSVIKDTSEKVENHTVKCSNVRCKENSPEISSDCETETDKSCECVSKEEKSAECMTLCRSDSSSCEEKRNDCSKSEVPTINMKLERTRKRVICEIRDPHHRRQMRRLAKMRAISAALATSHADVLGSKAPRHRNRIASKKLYNLLAAKLSHAKDGKSGSIAEYLLKRPFSLSRIEGAGRKRKQQEQVYRLRRRLVRKLRRKLTGRTSMHRSRSTPLHQSQIERISRKDAKSINAAADQKGVQD</sequence>
<feature type="region of interest" description="Disordered" evidence="1">
    <location>
        <begin position="815"/>
        <end position="905"/>
    </location>
</feature>
<feature type="compositionally biased region" description="Basic and acidic residues" evidence="1">
    <location>
        <begin position="896"/>
        <end position="905"/>
    </location>
</feature>
<feature type="compositionally biased region" description="Low complexity" evidence="1">
    <location>
        <begin position="819"/>
        <end position="844"/>
    </location>
</feature>
<reference evidence="3" key="1">
    <citation type="submission" date="2024-04" db="EMBL/GenBank/DDBJ databases">
        <authorList>
            <consortium name="Molecular Ecology Group"/>
        </authorList>
    </citation>
    <scope>NUCLEOTIDE SEQUENCE</scope>
</reference>
<evidence type="ECO:0000313" key="4">
    <source>
        <dbReference type="Proteomes" id="UP001497644"/>
    </source>
</evidence>
<evidence type="ECO:0000313" key="3">
    <source>
        <dbReference type="EMBL" id="CAL1678019.1"/>
    </source>
</evidence>
<protein>
    <recommendedName>
        <fullName evidence="5">Zonadhesin</fullName>
    </recommendedName>
</protein>
<dbReference type="EMBL" id="OZ034836">
    <property type="protein sequence ID" value="CAL1678019.1"/>
    <property type="molecule type" value="Genomic_DNA"/>
</dbReference>
<dbReference type="AlphaFoldDB" id="A0AAV2NE12"/>
<feature type="chain" id="PRO_5043461068" description="Zonadhesin" evidence="2">
    <location>
        <begin position="29"/>
        <end position="1170"/>
    </location>
</feature>
<organism evidence="3 4">
    <name type="scientific">Lasius platythorax</name>
    <dbReference type="NCBI Taxonomy" id="488582"/>
    <lineage>
        <taxon>Eukaryota</taxon>
        <taxon>Metazoa</taxon>
        <taxon>Ecdysozoa</taxon>
        <taxon>Arthropoda</taxon>
        <taxon>Hexapoda</taxon>
        <taxon>Insecta</taxon>
        <taxon>Pterygota</taxon>
        <taxon>Neoptera</taxon>
        <taxon>Endopterygota</taxon>
        <taxon>Hymenoptera</taxon>
        <taxon>Apocrita</taxon>
        <taxon>Aculeata</taxon>
        <taxon>Formicoidea</taxon>
        <taxon>Formicidae</taxon>
        <taxon>Formicinae</taxon>
        <taxon>Lasius</taxon>
        <taxon>Lasius</taxon>
    </lineage>
</organism>
<accession>A0AAV2NE12</accession>
<feature type="compositionally biased region" description="Polar residues" evidence="1">
    <location>
        <begin position="1140"/>
        <end position="1149"/>
    </location>
</feature>
<feature type="region of interest" description="Disordered" evidence="1">
    <location>
        <begin position="700"/>
        <end position="753"/>
    </location>
</feature>
<keyword evidence="2" id="KW-0732">Signal</keyword>
<feature type="region of interest" description="Disordered" evidence="1">
    <location>
        <begin position="1128"/>
        <end position="1170"/>
    </location>
</feature>
<name>A0AAV2NE12_9HYME</name>
<evidence type="ECO:0008006" key="5">
    <source>
        <dbReference type="Google" id="ProtNLM"/>
    </source>
</evidence>
<feature type="compositionally biased region" description="Low complexity" evidence="1">
    <location>
        <begin position="852"/>
        <end position="895"/>
    </location>
</feature>
<evidence type="ECO:0000256" key="1">
    <source>
        <dbReference type="SAM" id="MobiDB-lite"/>
    </source>
</evidence>
<keyword evidence="4" id="KW-1185">Reference proteome</keyword>
<dbReference type="Proteomes" id="UP001497644">
    <property type="component" value="Chromosome 13"/>
</dbReference>
<gene>
    <name evidence="3" type="ORF">LPLAT_LOCUS3937</name>
</gene>
<proteinExistence type="predicted"/>
<feature type="compositionally biased region" description="Low complexity" evidence="1">
    <location>
        <begin position="549"/>
        <end position="606"/>
    </location>
</feature>
<feature type="region of interest" description="Disordered" evidence="1">
    <location>
        <begin position="661"/>
        <end position="684"/>
    </location>
</feature>
<feature type="signal peptide" evidence="2">
    <location>
        <begin position="1"/>
        <end position="28"/>
    </location>
</feature>
<feature type="region of interest" description="Disordered" evidence="1">
    <location>
        <begin position="549"/>
        <end position="622"/>
    </location>
</feature>